<reference evidence="3" key="4">
    <citation type="submission" date="2019-03" db="UniProtKB">
        <authorList>
            <consortium name="EnsemblPlants"/>
        </authorList>
    </citation>
    <scope>IDENTIFICATION</scope>
</reference>
<evidence type="ECO:0000256" key="1">
    <source>
        <dbReference type="SAM" id="SignalP"/>
    </source>
</evidence>
<feature type="signal peptide" evidence="1">
    <location>
        <begin position="1"/>
        <end position="27"/>
    </location>
</feature>
<keyword evidence="4" id="KW-1185">Reference proteome</keyword>
<dbReference type="InterPro" id="IPR013320">
    <property type="entry name" value="ConA-like_dom_sf"/>
</dbReference>
<reference evidence="3" key="3">
    <citation type="journal article" date="2017" name="Nature">
        <title>Genome sequence of the progenitor of the wheat D genome Aegilops tauschii.</title>
        <authorList>
            <person name="Luo M.C."/>
            <person name="Gu Y.Q."/>
            <person name="Puiu D."/>
            <person name="Wang H."/>
            <person name="Twardziok S.O."/>
            <person name="Deal K.R."/>
            <person name="Huo N."/>
            <person name="Zhu T."/>
            <person name="Wang L."/>
            <person name="Wang Y."/>
            <person name="McGuire P.E."/>
            <person name="Liu S."/>
            <person name="Long H."/>
            <person name="Ramasamy R.K."/>
            <person name="Rodriguez J.C."/>
            <person name="Van S.L."/>
            <person name="Yuan L."/>
            <person name="Wang Z."/>
            <person name="Xia Z."/>
            <person name="Xiao L."/>
            <person name="Anderson O.D."/>
            <person name="Ouyang S."/>
            <person name="Liang Y."/>
            <person name="Zimin A.V."/>
            <person name="Pertea G."/>
            <person name="Qi P."/>
            <person name="Bennetzen J.L."/>
            <person name="Dai X."/>
            <person name="Dawson M.W."/>
            <person name="Muller H.G."/>
            <person name="Kugler K."/>
            <person name="Rivarola-Duarte L."/>
            <person name="Spannagl M."/>
            <person name="Mayer K.F.X."/>
            <person name="Lu F.H."/>
            <person name="Bevan M.W."/>
            <person name="Leroy P."/>
            <person name="Li P."/>
            <person name="You F.M."/>
            <person name="Sun Q."/>
            <person name="Liu Z."/>
            <person name="Lyons E."/>
            <person name="Wicker T."/>
            <person name="Salzberg S.L."/>
            <person name="Devos K.M."/>
            <person name="Dvorak J."/>
        </authorList>
    </citation>
    <scope>NUCLEOTIDE SEQUENCE [LARGE SCALE GENOMIC DNA]</scope>
    <source>
        <strain evidence="3">cv. AL8/78</strain>
    </source>
</reference>
<feature type="chain" id="PRO_5019299620" description="Alginate lyase 2 domain-containing protein" evidence="1">
    <location>
        <begin position="28"/>
        <end position="197"/>
    </location>
</feature>
<dbReference type="InterPro" id="IPR014895">
    <property type="entry name" value="Alginate_lyase_2"/>
</dbReference>
<dbReference type="PANTHER" id="PTHR33681">
    <property type="entry name" value="BINDING PROTEIN, PUTATIVE, EXPRESSED-RELATED"/>
    <property type="match status" value="1"/>
</dbReference>
<accession>A0A453T525</accession>
<dbReference type="PANTHER" id="PTHR33681:SF16">
    <property type="entry name" value="OS12G0165400 PROTEIN"/>
    <property type="match status" value="1"/>
</dbReference>
<reference evidence="3" key="5">
    <citation type="journal article" date="2021" name="G3 (Bethesda)">
        <title>Aegilops tauschii genome assembly Aet v5.0 features greater sequence contiguity and improved annotation.</title>
        <authorList>
            <person name="Wang L."/>
            <person name="Zhu T."/>
            <person name="Rodriguez J.C."/>
            <person name="Deal K.R."/>
            <person name="Dubcovsky J."/>
            <person name="McGuire P.E."/>
            <person name="Lux T."/>
            <person name="Spannagl M."/>
            <person name="Mayer K.F.X."/>
            <person name="Baldrich P."/>
            <person name="Meyers B.C."/>
            <person name="Huo N."/>
            <person name="Gu Y.Q."/>
            <person name="Zhou H."/>
            <person name="Devos K.M."/>
            <person name="Bennetzen J.L."/>
            <person name="Unver T."/>
            <person name="Budak H."/>
            <person name="Gulick P.J."/>
            <person name="Galiba G."/>
            <person name="Kalapos B."/>
            <person name="Nelson D.R."/>
            <person name="Li P."/>
            <person name="You F.M."/>
            <person name="Luo M.C."/>
            <person name="Dvorak J."/>
        </authorList>
    </citation>
    <scope>NUCLEOTIDE SEQUENCE [LARGE SCALE GENOMIC DNA]</scope>
    <source>
        <strain evidence="3">cv. AL8/78</strain>
    </source>
</reference>
<dbReference type="SUPFAM" id="SSF49899">
    <property type="entry name" value="Concanavalin A-like lectins/glucanases"/>
    <property type="match status" value="1"/>
</dbReference>
<proteinExistence type="predicted"/>
<sequence length="197" mass="22646">MAKRLTPWISVLVVLSTLWHSCSPAAGADPTAGFTAVETTEDRFKLHKPYDLPQEQRYELCADGMRRFWVYCDDKPFRAGSPTKPRSEILLNVFGAAGPPRNTTLMLHVYGGRLVYYNDEAKVVDDHIYDRWFRLNVVHDVQASALTVFIDGDKRLVVPGYGGDLHYFKFGVYTQTDPSHYMESRWRDVKVYTKTPY</sequence>
<evidence type="ECO:0000313" key="3">
    <source>
        <dbReference type="EnsemblPlants" id="AET7Gv21243800.1"/>
    </source>
</evidence>
<organism evidence="3 4">
    <name type="scientific">Aegilops tauschii subsp. strangulata</name>
    <name type="common">Goatgrass</name>
    <dbReference type="NCBI Taxonomy" id="200361"/>
    <lineage>
        <taxon>Eukaryota</taxon>
        <taxon>Viridiplantae</taxon>
        <taxon>Streptophyta</taxon>
        <taxon>Embryophyta</taxon>
        <taxon>Tracheophyta</taxon>
        <taxon>Spermatophyta</taxon>
        <taxon>Magnoliopsida</taxon>
        <taxon>Liliopsida</taxon>
        <taxon>Poales</taxon>
        <taxon>Poaceae</taxon>
        <taxon>BOP clade</taxon>
        <taxon>Pooideae</taxon>
        <taxon>Triticodae</taxon>
        <taxon>Triticeae</taxon>
        <taxon>Triticinae</taxon>
        <taxon>Aegilops</taxon>
    </lineage>
</organism>
<dbReference type="Pfam" id="PF08787">
    <property type="entry name" value="Alginate_lyase2"/>
    <property type="match status" value="1"/>
</dbReference>
<reference evidence="4" key="2">
    <citation type="journal article" date="2017" name="Nat. Plants">
        <title>The Aegilops tauschii genome reveals multiple impacts of transposons.</title>
        <authorList>
            <person name="Zhao G."/>
            <person name="Zou C."/>
            <person name="Li K."/>
            <person name="Wang K."/>
            <person name="Li T."/>
            <person name="Gao L."/>
            <person name="Zhang X."/>
            <person name="Wang H."/>
            <person name="Yang Z."/>
            <person name="Liu X."/>
            <person name="Jiang W."/>
            <person name="Mao L."/>
            <person name="Kong X."/>
            <person name="Jiao Y."/>
            <person name="Jia J."/>
        </authorList>
    </citation>
    <scope>NUCLEOTIDE SEQUENCE [LARGE SCALE GENOMIC DNA]</scope>
    <source>
        <strain evidence="4">cv. AL8/78</strain>
    </source>
</reference>
<keyword evidence="1" id="KW-0732">Signal</keyword>
<evidence type="ECO:0000313" key="4">
    <source>
        <dbReference type="Proteomes" id="UP000015105"/>
    </source>
</evidence>
<dbReference type="AlphaFoldDB" id="A0A453T525"/>
<reference evidence="4" key="1">
    <citation type="journal article" date="2014" name="Science">
        <title>Ancient hybridizations among the ancestral genomes of bread wheat.</title>
        <authorList>
            <consortium name="International Wheat Genome Sequencing Consortium,"/>
            <person name="Marcussen T."/>
            <person name="Sandve S.R."/>
            <person name="Heier L."/>
            <person name="Spannagl M."/>
            <person name="Pfeifer M."/>
            <person name="Jakobsen K.S."/>
            <person name="Wulff B.B."/>
            <person name="Steuernagel B."/>
            <person name="Mayer K.F."/>
            <person name="Olsen O.A."/>
        </authorList>
    </citation>
    <scope>NUCLEOTIDE SEQUENCE [LARGE SCALE GENOMIC DNA]</scope>
    <source>
        <strain evidence="4">cv. AL8/78</strain>
    </source>
</reference>
<dbReference type="EnsemblPlants" id="AET7Gv21243800.1">
    <property type="protein sequence ID" value="AET7Gv21243800.1"/>
    <property type="gene ID" value="AET7Gv21243800"/>
</dbReference>
<protein>
    <recommendedName>
        <fullName evidence="2">Alginate lyase 2 domain-containing protein</fullName>
    </recommendedName>
</protein>
<name>A0A453T525_AEGTS</name>
<feature type="domain" description="Alginate lyase 2" evidence="2">
    <location>
        <begin position="92"/>
        <end position="192"/>
    </location>
</feature>
<dbReference type="Gramene" id="AET7Gv21243800.1">
    <property type="protein sequence ID" value="AET7Gv21243800.1"/>
    <property type="gene ID" value="AET7Gv21243800"/>
</dbReference>
<evidence type="ECO:0000259" key="2">
    <source>
        <dbReference type="Pfam" id="PF08787"/>
    </source>
</evidence>
<dbReference type="Proteomes" id="UP000015105">
    <property type="component" value="Chromosome 7D"/>
</dbReference>